<dbReference type="PhylomeDB" id="A0A0G4EAU4"/>
<evidence type="ECO:0000313" key="8">
    <source>
        <dbReference type="Proteomes" id="UP000041254"/>
    </source>
</evidence>
<evidence type="ECO:0000313" key="7">
    <source>
        <dbReference type="EMBL" id="CEL93028.1"/>
    </source>
</evidence>
<dbReference type="Proteomes" id="UP000041254">
    <property type="component" value="Unassembled WGS sequence"/>
</dbReference>
<keyword evidence="3" id="KW-0862">Zinc</keyword>
<evidence type="ECO:0000256" key="2">
    <source>
        <dbReference type="ARBA" id="ARBA00022771"/>
    </source>
</evidence>
<dbReference type="SUPFAM" id="SSF57850">
    <property type="entry name" value="RING/U-box"/>
    <property type="match status" value="1"/>
</dbReference>
<dbReference type="SMART" id="SM00184">
    <property type="entry name" value="RING"/>
    <property type="match status" value="1"/>
</dbReference>
<evidence type="ECO:0000256" key="1">
    <source>
        <dbReference type="ARBA" id="ARBA00022723"/>
    </source>
</evidence>
<keyword evidence="2 4" id="KW-0863">Zinc-finger</keyword>
<keyword evidence="5" id="KW-0472">Membrane</keyword>
<dbReference type="Pfam" id="PF13445">
    <property type="entry name" value="zf-RING_UBOX"/>
    <property type="match status" value="1"/>
</dbReference>
<keyword evidence="8" id="KW-1185">Reference proteome</keyword>
<proteinExistence type="predicted"/>
<dbReference type="InterPro" id="IPR027370">
    <property type="entry name" value="Znf-RING_euk"/>
</dbReference>
<dbReference type="VEuPathDB" id="CryptoDB:Vbra_3607"/>
<dbReference type="GO" id="GO:0008270">
    <property type="term" value="F:zinc ion binding"/>
    <property type="evidence" value="ECO:0007669"/>
    <property type="project" value="UniProtKB-KW"/>
</dbReference>
<gene>
    <name evidence="7" type="ORF">Vbra_3607</name>
</gene>
<dbReference type="InterPro" id="IPR017907">
    <property type="entry name" value="Znf_RING_CS"/>
</dbReference>
<keyword evidence="5" id="KW-0812">Transmembrane</keyword>
<feature type="domain" description="RING-type" evidence="6">
    <location>
        <begin position="104"/>
        <end position="162"/>
    </location>
</feature>
<protein>
    <recommendedName>
        <fullName evidence="6">RING-type domain-containing protein</fullName>
    </recommendedName>
</protein>
<evidence type="ECO:0000256" key="5">
    <source>
        <dbReference type="SAM" id="Phobius"/>
    </source>
</evidence>
<accession>A0A0G4EAU4</accession>
<organism evidence="7 8">
    <name type="scientific">Vitrella brassicaformis (strain CCMP3155)</name>
    <dbReference type="NCBI Taxonomy" id="1169540"/>
    <lineage>
        <taxon>Eukaryota</taxon>
        <taxon>Sar</taxon>
        <taxon>Alveolata</taxon>
        <taxon>Colpodellida</taxon>
        <taxon>Vitrellaceae</taxon>
        <taxon>Vitrella</taxon>
    </lineage>
</organism>
<reference evidence="7 8" key="1">
    <citation type="submission" date="2014-11" db="EMBL/GenBank/DDBJ databases">
        <authorList>
            <person name="Zhu J."/>
            <person name="Qi W."/>
            <person name="Song R."/>
        </authorList>
    </citation>
    <scope>NUCLEOTIDE SEQUENCE [LARGE SCALE GENOMIC DNA]</scope>
</reference>
<keyword evidence="1" id="KW-0479">Metal-binding</keyword>
<dbReference type="OrthoDB" id="10065815at2759"/>
<dbReference type="InterPro" id="IPR013083">
    <property type="entry name" value="Znf_RING/FYVE/PHD"/>
</dbReference>
<feature type="transmembrane region" description="Helical" evidence="5">
    <location>
        <begin position="49"/>
        <end position="71"/>
    </location>
</feature>
<dbReference type="AlphaFoldDB" id="A0A0G4EAU4"/>
<dbReference type="InterPro" id="IPR001841">
    <property type="entry name" value="Znf_RING"/>
</dbReference>
<dbReference type="EMBL" id="CDMY01000130">
    <property type="protein sequence ID" value="CEL93028.1"/>
    <property type="molecule type" value="Genomic_DNA"/>
</dbReference>
<dbReference type="InParanoid" id="A0A0G4EAU4"/>
<dbReference type="PROSITE" id="PS00518">
    <property type="entry name" value="ZF_RING_1"/>
    <property type="match status" value="1"/>
</dbReference>
<keyword evidence="5" id="KW-1133">Transmembrane helix</keyword>
<evidence type="ECO:0000256" key="4">
    <source>
        <dbReference type="PROSITE-ProRule" id="PRU00175"/>
    </source>
</evidence>
<dbReference type="Gene3D" id="3.30.40.10">
    <property type="entry name" value="Zinc/RING finger domain, C3HC4 (zinc finger)"/>
    <property type="match status" value="1"/>
</dbReference>
<name>A0A0G4EAU4_VITBC</name>
<dbReference type="PROSITE" id="PS50089">
    <property type="entry name" value="ZF_RING_2"/>
    <property type="match status" value="1"/>
</dbReference>
<evidence type="ECO:0000259" key="6">
    <source>
        <dbReference type="PROSITE" id="PS50089"/>
    </source>
</evidence>
<sequence length="331" mass="37067">MLLKKVRKGETGRLKRNNKNVALQSVTVLEPQKDAQRPEVRQRHVVDSYLSVGGVVICLWAFVLLSTGALGRIGFQKVGGNTMTTMRPDGCLPRSYVIPDDDDCPICLDALRDKTDLVRLTCGHFLCYECLKRETGSFYRDDASRPTGARSDGRSLPCPKCRFGCDLIERIQKPSASATLEFDRFGGPFRDVTVGDTTWRANYYHPLGLTGGLIAAGPLFLPPEFAGTFTRQMLDRLGRAWNRLSADHDTVDATLEALLWDESAEECRALLRDLDDVLSYYGEDGCCEAFDVEDEVWVCGVVNRPEYNGLEGTVEEVMPPRTRRNRTDNTR</sequence>
<evidence type="ECO:0000256" key="3">
    <source>
        <dbReference type="ARBA" id="ARBA00022833"/>
    </source>
</evidence>